<dbReference type="GO" id="GO:0006491">
    <property type="term" value="P:N-glycan processing"/>
    <property type="evidence" value="ECO:0007669"/>
    <property type="project" value="TreeGrafter"/>
</dbReference>
<accession>A0AAD5XHZ4</accession>
<keyword evidence="4" id="KW-1185">Reference proteome</keyword>
<dbReference type="Pfam" id="PF12999">
    <property type="entry name" value="PRKCSH-like"/>
    <property type="match status" value="1"/>
</dbReference>
<keyword evidence="1" id="KW-1133">Transmembrane helix</keyword>
<keyword evidence="1" id="KW-0472">Membrane</keyword>
<sequence>MSAVRGVHPAFAYRYDLAQPTFVCLDGSAKISAKSINDDYCDCRDGSDEPGTSACFNAHFFCVGVNPKNPKLYSFVQLPTSRINDGICDSQCCDGTDEYDGRVVCPVTCSSDSVNGTYKIFSAFSDREMSAKSEYWPVLLLVCLVYTVHAWAGSRRRRRASGMRIPAVHAELTDAFSTFRRKLKPH</sequence>
<name>A0AAD5XHZ4_9FUNG</name>
<dbReference type="PANTHER" id="PTHR12630:SF1">
    <property type="entry name" value="GLUCOSIDASE 2 SUBUNIT BETA"/>
    <property type="match status" value="1"/>
</dbReference>
<dbReference type="InterPro" id="IPR028146">
    <property type="entry name" value="PRKCSH_N"/>
</dbReference>
<protein>
    <recommendedName>
        <fullName evidence="2">Glucosidase II beta subunit N-terminal domain-containing protein</fullName>
    </recommendedName>
</protein>
<dbReference type="EMBL" id="JADGJH010000485">
    <property type="protein sequence ID" value="KAJ3127976.1"/>
    <property type="molecule type" value="Genomic_DNA"/>
</dbReference>
<organism evidence="3 4">
    <name type="scientific">Physocladia obscura</name>
    <dbReference type="NCBI Taxonomy" id="109957"/>
    <lineage>
        <taxon>Eukaryota</taxon>
        <taxon>Fungi</taxon>
        <taxon>Fungi incertae sedis</taxon>
        <taxon>Chytridiomycota</taxon>
        <taxon>Chytridiomycota incertae sedis</taxon>
        <taxon>Chytridiomycetes</taxon>
        <taxon>Chytridiales</taxon>
        <taxon>Chytriomycetaceae</taxon>
        <taxon>Physocladia</taxon>
    </lineage>
</organism>
<keyword evidence="1" id="KW-0812">Transmembrane</keyword>
<feature type="transmembrane region" description="Helical" evidence="1">
    <location>
        <begin position="135"/>
        <end position="154"/>
    </location>
</feature>
<gene>
    <name evidence="3" type="ORF">HK100_009443</name>
</gene>
<dbReference type="GO" id="GO:0017177">
    <property type="term" value="C:glucosidase II complex"/>
    <property type="evidence" value="ECO:0007669"/>
    <property type="project" value="TreeGrafter"/>
</dbReference>
<feature type="domain" description="Glucosidase II beta subunit N-terminal" evidence="2">
    <location>
        <begin position="2"/>
        <end position="111"/>
    </location>
</feature>
<evidence type="ECO:0000256" key="1">
    <source>
        <dbReference type="SAM" id="Phobius"/>
    </source>
</evidence>
<comment type="caution">
    <text evidence="3">The sequence shown here is derived from an EMBL/GenBank/DDBJ whole genome shotgun (WGS) entry which is preliminary data.</text>
</comment>
<dbReference type="PANTHER" id="PTHR12630">
    <property type="entry name" value="N-LINKED OLIGOSACCHARIDE PROCESSING"/>
    <property type="match status" value="1"/>
</dbReference>
<dbReference type="InterPro" id="IPR039794">
    <property type="entry name" value="Gtb1-like"/>
</dbReference>
<dbReference type="Proteomes" id="UP001211907">
    <property type="component" value="Unassembled WGS sequence"/>
</dbReference>
<proteinExistence type="predicted"/>
<evidence type="ECO:0000259" key="2">
    <source>
        <dbReference type="Pfam" id="PF12999"/>
    </source>
</evidence>
<dbReference type="AlphaFoldDB" id="A0AAD5XHZ4"/>
<evidence type="ECO:0000313" key="4">
    <source>
        <dbReference type="Proteomes" id="UP001211907"/>
    </source>
</evidence>
<reference evidence="3" key="1">
    <citation type="submission" date="2020-05" db="EMBL/GenBank/DDBJ databases">
        <title>Phylogenomic resolution of chytrid fungi.</title>
        <authorList>
            <person name="Stajich J.E."/>
            <person name="Amses K."/>
            <person name="Simmons R."/>
            <person name="Seto K."/>
            <person name="Myers J."/>
            <person name="Bonds A."/>
            <person name="Quandt C.A."/>
            <person name="Barry K."/>
            <person name="Liu P."/>
            <person name="Grigoriev I."/>
            <person name="Longcore J.E."/>
            <person name="James T.Y."/>
        </authorList>
    </citation>
    <scope>NUCLEOTIDE SEQUENCE</scope>
    <source>
        <strain evidence="3">JEL0513</strain>
    </source>
</reference>
<evidence type="ECO:0000313" key="3">
    <source>
        <dbReference type="EMBL" id="KAJ3127976.1"/>
    </source>
</evidence>